<proteinExistence type="predicted"/>
<feature type="region of interest" description="Disordered" evidence="1">
    <location>
        <begin position="1"/>
        <end position="23"/>
    </location>
</feature>
<feature type="compositionally biased region" description="Low complexity" evidence="1">
    <location>
        <begin position="90"/>
        <end position="100"/>
    </location>
</feature>
<evidence type="ECO:0000313" key="2">
    <source>
        <dbReference type="Proteomes" id="UP000095280"/>
    </source>
</evidence>
<evidence type="ECO:0000256" key="1">
    <source>
        <dbReference type="SAM" id="MobiDB-lite"/>
    </source>
</evidence>
<evidence type="ECO:0000313" key="3">
    <source>
        <dbReference type="WBParaSite" id="maker-unitig_41726-snap-gene-0.1-mRNA-1"/>
    </source>
</evidence>
<sequence>MSAIATDAERNDEIERHFAPPSATRPFCFGWPAQPAPAFAFVEMEDPRDAKDAPAAWTAPPSAGCAPGLKCPPARPGAAARPILTTAATTAGELATTPTPVRERPAAVEVAAAAGRDRRSPSTEPEPQR</sequence>
<reference evidence="3" key="1">
    <citation type="submission" date="2016-11" db="UniProtKB">
        <authorList>
            <consortium name="WormBaseParasite"/>
        </authorList>
    </citation>
    <scope>IDENTIFICATION</scope>
</reference>
<feature type="compositionally biased region" description="Basic and acidic residues" evidence="1">
    <location>
        <begin position="7"/>
        <end position="18"/>
    </location>
</feature>
<name>A0A1I8FNT2_9PLAT</name>
<organism evidence="2 3">
    <name type="scientific">Macrostomum lignano</name>
    <dbReference type="NCBI Taxonomy" id="282301"/>
    <lineage>
        <taxon>Eukaryota</taxon>
        <taxon>Metazoa</taxon>
        <taxon>Spiralia</taxon>
        <taxon>Lophotrochozoa</taxon>
        <taxon>Platyhelminthes</taxon>
        <taxon>Rhabditophora</taxon>
        <taxon>Macrostomorpha</taxon>
        <taxon>Macrostomida</taxon>
        <taxon>Macrostomidae</taxon>
        <taxon>Macrostomum</taxon>
    </lineage>
</organism>
<dbReference type="WBParaSite" id="maker-unitig_41726-snap-gene-0.1-mRNA-1">
    <property type="protein sequence ID" value="maker-unitig_41726-snap-gene-0.1-mRNA-1"/>
    <property type="gene ID" value="maker-unitig_41726-snap-gene-0.1"/>
</dbReference>
<feature type="region of interest" description="Disordered" evidence="1">
    <location>
        <begin position="90"/>
        <end position="129"/>
    </location>
</feature>
<feature type="compositionally biased region" description="Basic and acidic residues" evidence="1">
    <location>
        <begin position="115"/>
        <end position="129"/>
    </location>
</feature>
<keyword evidence="2" id="KW-1185">Reference proteome</keyword>
<protein>
    <submittedName>
        <fullName evidence="3">Uncharacterized protein</fullName>
    </submittedName>
</protein>
<dbReference type="AlphaFoldDB" id="A0A1I8FNT2"/>
<accession>A0A1I8FNT2</accession>
<dbReference type="Proteomes" id="UP000095280">
    <property type="component" value="Unplaced"/>
</dbReference>